<dbReference type="AlphaFoldDB" id="A0AAV6UTZ8"/>
<organism evidence="2 3">
    <name type="scientific">Oedothorax gibbosus</name>
    <dbReference type="NCBI Taxonomy" id="931172"/>
    <lineage>
        <taxon>Eukaryota</taxon>
        <taxon>Metazoa</taxon>
        <taxon>Ecdysozoa</taxon>
        <taxon>Arthropoda</taxon>
        <taxon>Chelicerata</taxon>
        <taxon>Arachnida</taxon>
        <taxon>Araneae</taxon>
        <taxon>Araneomorphae</taxon>
        <taxon>Entelegynae</taxon>
        <taxon>Araneoidea</taxon>
        <taxon>Linyphiidae</taxon>
        <taxon>Erigoninae</taxon>
        <taxon>Oedothorax</taxon>
    </lineage>
</organism>
<feature type="compositionally biased region" description="Polar residues" evidence="1">
    <location>
        <begin position="1"/>
        <end position="14"/>
    </location>
</feature>
<accession>A0AAV6UTZ8</accession>
<evidence type="ECO:0000313" key="2">
    <source>
        <dbReference type="EMBL" id="KAG8187262.1"/>
    </source>
</evidence>
<comment type="caution">
    <text evidence="2">The sequence shown here is derived from an EMBL/GenBank/DDBJ whole genome shotgun (WGS) entry which is preliminary data.</text>
</comment>
<keyword evidence="3" id="KW-1185">Reference proteome</keyword>
<protein>
    <submittedName>
        <fullName evidence="2">Uncharacterized protein</fullName>
    </submittedName>
</protein>
<dbReference type="Proteomes" id="UP000827092">
    <property type="component" value="Unassembled WGS sequence"/>
</dbReference>
<sequence length="209" mass="22984">MGLGVSTQPQTIKKASSPAEVPPWTEKSSDVLAALPPIVFQGLPLRYLDGAHGPPRRTPETPGGGDGKEGDGMWVVWRSDGSEFLKKRGFILNFTTFVIFYGRFIFHHITLFGDEDNSDVKREERLFCSLAISVNNSTINKELTIHVNTIHELGHLPRGPDKIMDWGHLPHGPDKTMNLGKLTACTGQNHGLGALTAWTDKTWTGELTA</sequence>
<proteinExistence type="predicted"/>
<reference evidence="2 3" key="1">
    <citation type="journal article" date="2022" name="Nat. Ecol. Evol.">
        <title>A masculinizing supergene underlies an exaggerated male reproductive morph in a spider.</title>
        <authorList>
            <person name="Hendrickx F."/>
            <person name="De Corte Z."/>
            <person name="Sonet G."/>
            <person name="Van Belleghem S.M."/>
            <person name="Kostlbacher S."/>
            <person name="Vangestel C."/>
        </authorList>
    </citation>
    <scope>NUCLEOTIDE SEQUENCE [LARGE SCALE GENOMIC DNA]</scope>
    <source>
        <strain evidence="2">W744_W776</strain>
    </source>
</reference>
<name>A0AAV6UTZ8_9ARAC</name>
<evidence type="ECO:0000313" key="3">
    <source>
        <dbReference type="Proteomes" id="UP000827092"/>
    </source>
</evidence>
<feature type="region of interest" description="Disordered" evidence="1">
    <location>
        <begin position="1"/>
        <end position="26"/>
    </location>
</feature>
<evidence type="ECO:0000256" key="1">
    <source>
        <dbReference type="SAM" id="MobiDB-lite"/>
    </source>
</evidence>
<feature type="region of interest" description="Disordered" evidence="1">
    <location>
        <begin position="50"/>
        <end position="71"/>
    </location>
</feature>
<gene>
    <name evidence="2" type="ORF">JTE90_019155</name>
</gene>
<dbReference type="EMBL" id="JAFNEN010000275">
    <property type="protein sequence ID" value="KAG8187262.1"/>
    <property type="molecule type" value="Genomic_DNA"/>
</dbReference>